<sequence>MTDVLEPFRNGASESNILLKWRLRRVRSSIIVRLGNRGRCIAFLFICSFFYHPVLALVTQSLLLYPPRSFMLGNHNSGLVSRRFLLAVYHAQKISRIRDE</sequence>
<dbReference type="GeneID" id="54345538"/>
<keyword evidence="1" id="KW-0812">Transmembrane</keyword>
<keyword evidence="1" id="KW-0472">Membrane</keyword>
<evidence type="ECO:0000313" key="3">
    <source>
        <dbReference type="Proteomes" id="UP000800082"/>
    </source>
</evidence>
<evidence type="ECO:0000313" key="2">
    <source>
        <dbReference type="EMBL" id="KAF1927080.1"/>
    </source>
</evidence>
<keyword evidence="3" id="KW-1185">Reference proteome</keyword>
<keyword evidence="1" id="KW-1133">Transmembrane helix</keyword>
<dbReference type="RefSeq" id="XP_033447332.1">
    <property type="nucleotide sequence ID" value="XM_033587891.1"/>
</dbReference>
<accession>A0A6A5RIK8</accession>
<dbReference type="AlphaFoldDB" id="A0A6A5RIK8"/>
<proteinExistence type="predicted"/>
<feature type="transmembrane region" description="Helical" evidence="1">
    <location>
        <begin position="41"/>
        <end position="65"/>
    </location>
</feature>
<name>A0A6A5RIK8_9PLEO</name>
<evidence type="ECO:0000256" key="1">
    <source>
        <dbReference type="SAM" id="Phobius"/>
    </source>
</evidence>
<dbReference type="Proteomes" id="UP000800082">
    <property type="component" value="Unassembled WGS sequence"/>
</dbReference>
<dbReference type="EMBL" id="ML978973">
    <property type="protein sequence ID" value="KAF1927080.1"/>
    <property type="molecule type" value="Genomic_DNA"/>
</dbReference>
<reference evidence="2" key="1">
    <citation type="journal article" date="2020" name="Stud. Mycol.">
        <title>101 Dothideomycetes genomes: a test case for predicting lifestyles and emergence of pathogens.</title>
        <authorList>
            <person name="Haridas S."/>
            <person name="Albert R."/>
            <person name="Binder M."/>
            <person name="Bloem J."/>
            <person name="Labutti K."/>
            <person name="Salamov A."/>
            <person name="Andreopoulos B."/>
            <person name="Baker S."/>
            <person name="Barry K."/>
            <person name="Bills G."/>
            <person name="Bluhm B."/>
            <person name="Cannon C."/>
            <person name="Castanera R."/>
            <person name="Culley D."/>
            <person name="Daum C."/>
            <person name="Ezra D."/>
            <person name="Gonzalez J."/>
            <person name="Henrissat B."/>
            <person name="Kuo A."/>
            <person name="Liang C."/>
            <person name="Lipzen A."/>
            <person name="Lutzoni F."/>
            <person name="Magnuson J."/>
            <person name="Mondo S."/>
            <person name="Nolan M."/>
            <person name="Ohm R."/>
            <person name="Pangilinan J."/>
            <person name="Park H.-J."/>
            <person name="Ramirez L."/>
            <person name="Alfaro M."/>
            <person name="Sun H."/>
            <person name="Tritt A."/>
            <person name="Yoshinaga Y."/>
            <person name="Zwiers L.-H."/>
            <person name="Turgeon B."/>
            <person name="Goodwin S."/>
            <person name="Spatafora J."/>
            <person name="Crous P."/>
            <person name="Grigoriev I."/>
        </authorList>
    </citation>
    <scope>NUCLEOTIDE SEQUENCE</scope>
    <source>
        <strain evidence="2">CBS 183.55</strain>
    </source>
</reference>
<protein>
    <submittedName>
        <fullName evidence="2">Uncharacterized protein</fullName>
    </submittedName>
</protein>
<organism evidence="2 3">
    <name type="scientific">Didymella exigua CBS 183.55</name>
    <dbReference type="NCBI Taxonomy" id="1150837"/>
    <lineage>
        <taxon>Eukaryota</taxon>
        <taxon>Fungi</taxon>
        <taxon>Dikarya</taxon>
        <taxon>Ascomycota</taxon>
        <taxon>Pezizomycotina</taxon>
        <taxon>Dothideomycetes</taxon>
        <taxon>Pleosporomycetidae</taxon>
        <taxon>Pleosporales</taxon>
        <taxon>Pleosporineae</taxon>
        <taxon>Didymellaceae</taxon>
        <taxon>Didymella</taxon>
    </lineage>
</organism>
<gene>
    <name evidence="2" type="ORF">M421DRAFT_181420</name>
</gene>